<dbReference type="Proteomes" id="UP000590749">
    <property type="component" value="Unassembled WGS sequence"/>
</dbReference>
<name>A0A7W5AS93_9ACTN</name>
<evidence type="ECO:0000313" key="3">
    <source>
        <dbReference type="EMBL" id="MBB3101458.1"/>
    </source>
</evidence>
<dbReference type="Pfam" id="PF00989">
    <property type="entry name" value="PAS"/>
    <property type="match status" value="1"/>
</dbReference>
<dbReference type="EMBL" id="JACHXF010000038">
    <property type="protein sequence ID" value="MBB3101458.1"/>
    <property type="molecule type" value="Genomic_DNA"/>
</dbReference>
<evidence type="ECO:0000256" key="1">
    <source>
        <dbReference type="SAM" id="MobiDB-lite"/>
    </source>
</evidence>
<evidence type="ECO:0000259" key="2">
    <source>
        <dbReference type="PROSITE" id="PS50112"/>
    </source>
</evidence>
<dbReference type="SUPFAM" id="SSF55785">
    <property type="entry name" value="PYP-like sensor domain (PAS domain)"/>
    <property type="match status" value="1"/>
</dbReference>
<feature type="domain" description="PAS" evidence="2">
    <location>
        <begin position="1"/>
        <end position="59"/>
    </location>
</feature>
<dbReference type="CDD" id="cd00130">
    <property type="entry name" value="PAS"/>
    <property type="match status" value="1"/>
</dbReference>
<feature type="compositionally biased region" description="Low complexity" evidence="1">
    <location>
        <begin position="107"/>
        <end position="124"/>
    </location>
</feature>
<dbReference type="RefSeq" id="WP_183227870.1">
    <property type="nucleotide sequence ID" value="NZ_BMPW01000041.1"/>
</dbReference>
<dbReference type="InterPro" id="IPR000014">
    <property type="entry name" value="PAS"/>
</dbReference>
<dbReference type="Gene3D" id="3.30.450.20">
    <property type="entry name" value="PAS domain"/>
    <property type="match status" value="1"/>
</dbReference>
<dbReference type="PROSITE" id="PS50112">
    <property type="entry name" value="PAS"/>
    <property type="match status" value="1"/>
</dbReference>
<dbReference type="InterPro" id="IPR013767">
    <property type="entry name" value="PAS_fold"/>
</dbReference>
<gene>
    <name evidence="3" type="ORF">FHR83_009187</name>
</gene>
<sequence length="240" mass="25522">MDVRSLAEAIPHSVWVISGPGTIMYANPHAVRYTGAGAQAAGSPWISIVHPDDVAAVQQRSAIAGLAPEPYEIDCRISRTGASFRQHKVSFVPVFDPDRPGHHWIATGTETAPAGTPALAATSRDTARRDRSAPHTPASADPVTIKFWFMPNGTDALRSMQVEADEFHRLHPNITVELRMLDWAAALTMISTAAGGGDAPDVTQLGTTWVGGTVRGLRRIHAGPGTRSHRSGGRVAAYPG</sequence>
<accession>A0A7W5AS93</accession>
<comment type="caution">
    <text evidence="3">The sequence shown here is derived from an EMBL/GenBank/DDBJ whole genome shotgun (WGS) entry which is preliminary data.</text>
</comment>
<keyword evidence="4" id="KW-1185">Reference proteome</keyword>
<proteinExistence type="predicted"/>
<organism evidence="3 4">
    <name type="scientific">Actinoplanes campanulatus</name>
    <dbReference type="NCBI Taxonomy" id="113559"/>
    <lineage>
        <taxon>Bacteria</taxon>
        <taxon>Bacillati</taxon>
        <taxon>Actinomycetota</taxon>
        <taxon>Actinomycetes</taxon>
        <taxon>Micromonosporales</taxon>
        <taxon>Micromonosporaceae</taxon>
        <taxon>Actinoplanes</taxon>
    </lineage>
</organism>
<dbReference type="InterPro" id="IPR035965">
    <property type="entry name" value="PAS-like_dom_sf"/>
</dbReference>
<dbReference type="InterPro" id="IPR006059">
    <property type="entry name" value="SBP"/>
</dbReference>
<reference evidence="3 4" key="1">
    <citation type="submission" date="2020-08" db="EMBL/GenBank/DDBJ databases">
        <title>Genomic Encyclopedia of Type Strains, Phase III (KMG-III): the genomes of soil and plant-associated and newly described type strains.</title>
        <authorList>
            <person name="Whitman W."/>
        </authorList>
    </citation>
    <scope>NUCLEOTIDE SEQUENCE [LARGE SCALE GENOMIC DNA]</scope>
    <source>
        <strain evidence="3 4">CECT 3287</strain>
    </source>
</reference>
<dbReference type="AlphaFoldDB" id="A0A7W5AS93"/>
<dbReference type="SUPFAM" id="SSF53850">
    <property type="entry name" value="Periplasmic binding protein-like II"/>
    <property type="match status" value="1"/>
</dbReference>
<evidence type="ECO:0000313" key="4">
    <source>
        <dbReference type="Proteomes" id="UP000590749"/>
    </source>
</evidence>
<feature type="region of interest" description="Disordered" evidence="1">
    <location>
        <begin position="107"/>
        <end position="138"/>
    </location>
</feature>
<dbReference type="SMART" id="SM00091">
    <property type="entry name" value="PAS"/>
    <property type="match status" value="1"/>
</dbReference>
<dbReference type="Pfam" id="PF01547">
    <property type="entry name" value="SBP_bac_1"/>
    <property type="match status" value="1"/>
</dbReference>
<dbReference type="Gene3D" id="3.40.190.10">
    <property type="entry name" value="Periplasmic binding protein-like II"/>
    <property type="match status" value="1"/>
</dbReference>
<protein>
    <recommendedName>
        <fullName evidence="2">PAS domain-containing protein</fullName>
    </recommendedName>
</protein>
<dbReference type="GO" id="GO:0006355">
    <property type="term" value="P:regulation of DNA-templated transcription"/>
    <property type="evidence" value="ECO:0007669"/>
    <property type="project" value="InterPro"/>
</dbReference>